<protein>
    <recommendedName>
        <fullName evidence="5">DUF2868 domain-containing protein</fullName>
    </recommendedName>
</protein>
<dbReference type="Proteomes" id="UP000016540">
    <property type="component" value="Unassembled WGS sequence"/>
</dbReference>
<keyword evidence="2" id="KW-0812">Transmembrane</keyword>
<dbReference type="eggNOG" id="ENOG5032R7W">
    <property type="taxonomic scope" value="Bacteria"/>
</dbReference>
<dbReference type="Pfam" id="PF11067">
    <property type="entry name" value="DUF2868"/>
    <property type="match status" value="1"/>
</dbReference>
<dbReference type="OrthoDB" id="7056210at2"/>
<evidence type="ECO:0000313" key="4">
    <source>
        <dbReference type="Proteomes" id="UP000016540"/>
    </source>
</evidence>
<sequence length="467" mass="51823">MTDTAIRLLLEFDDKVRRDHEQPPAFLHRRDRKYALDCQQRDMTPSPGHWLAHLERLSGQGGESVADAALGTWRRIMTGFILAGCALGVLTMLGLLFYEGGQRINVTVILAFVFLQCLLAGFTTLQAFAGWQPWRPLLTRFADQKSPAALGKLQPQLMARAAHIGGLAFGTCGLLTLLVMVVVQDLAFGWSTTLNTDSHRFLGLVQTIAAPWQWLWPGAVPDASLVETTRFFRAQTGNLTLNPARLGDWWPFVAMVWTFYVLLPRLVLAVIANGHLQLKARRLLNRHPGLTALQYRMETPALETGNAHNDAQHQPDTSTNSQLKPLPESDTVICWAGAGEPELPDALNGPDTLVLRAGGRASLQDDTLTLEKAANHLAHITRPAVIVVTRSWEPPTGELQDFLQHARELWPPTSHVAVVPLTTSGQEEPPTHQVQQWLRFTERLGTDFACVSLPPLFPQNPYRQGEL</sequence>
<feature type="transmembrane region" description="Helical" evidence="2">
    <location>
        <begin position="161"/>
        <end position="183"/>
    </location>
</feature>
<accession>R8B0J4</accession>
<evidence type="ECO:0000313" key="3">
    <source>
        <dbReference type="EMBL" id="EON92103.1"/>
    </source>
</evidence>
<dbReference type="InterPro" id="IPR021296">
    <property type="entry name" value="DUF2868"/>
</dbReference>
<feature type="region of interest" description="Disordered" evidence="1">
    <location>
        <begin position="305"/>
        <end position="325"/>
    </location>
</feature>
<dbReference type="RefSeq" id="WP_012138190.1">
    <property type="nucleotide sequence ID" value="NZ_KE007325.1"/>
</dbReference>
<organism evidence="3 4">
    <name type="scientific">Marinobacter lipolyticus SM19</name>
    <dbReference type="NCBI Taxonomy" id="1318628"/>
    <lineage>
        <taxon>Bacteria</taxon>
        <taxon>Pseudomonadati</taxon>
        <taxon>Pseudomonadota</taxon>
        <taxon>Gammaproteobacteria</taxon>
        <taxon>Pseudomonadales</taxon>
        <taxon>Marinobacteraceae</taxon>
        <taxon>Marinobacter</taxon>
    </lineage>
</organism>
<dbReference type="AlphaFoldDB" id="R8B0J4"/>
<keyword evidence="2" id="KW-0472">Membrane</keyword>
<feature type="transmembrane region" description="Helical" evidence="2">
    <location>
        <begin position="249"/>
        <end position="272"/>
    </location>
</feature>
<evidence type="ECO:0008006" key="5">
    <source>
        <dbReference type="Google" id="ProtNLM"/>
    </source>
</evidence>
<comment type="caution">
    <text evidence="3">The sequence shown here is derived from an EMBL/GenBank/DDBJ whole genome shotgun (WGS) entry which is preliminary data.</text>
</comment>
<dbReference type="PATRIC" id="fig|1318628.3.peg.2154"/>
<dbReference type="STRING" id="1318628.MARLIPOL_10791"/>
<keyword evidence="2" id="KW-1133">Transmembrane helix</keyword>
<proteinExistence type="predicted"/>
<gene>
    <name evidence="3" type="ORF">MARLIPOL_10791</name>
</gene>
<feature type="transmembrane region" description="Helical" evidence="2">
    <location>
        <begin position="80"/>
        <end position="98"/>
    </location>
</feature>
<dbReference type="EMBL" id="ASAD01000011">
    <property type="protein sequence ID" value="EON92103.1"/>
    <property type="molecule type" value="Genomic_DNA"/>
</dbReference>
<reference evidence="3 4" key="1">
    <citation type="journal article" date="2013" name="Genome Announc.">
        <title>Draft Genome Sequence of the Moderately Halophilic Bacterium Marinobacter lipolyticus Strain SM19.</title>
        <authorList>
            <person name="Papke R.T."/>
            <person name="de la Haba R.R."/>
            <person name="Infante-Dominguez C."/>
            <person name="Perez D."/>
            <person name="Sanchez-Porro C."/>
            <person name="Lapierre P."/>
            <person name="Ventosa A."/>
        </authorList>
    </citation>
    <scope>NUCLEOTIDE SEQUENCE [LARGE SCALE GENOMIC DNA]</scope>
    <source>
        <strain evidence="3 4">SM19</strain>
    </source>
</reference>
<feature type="compositionally biased region" description="Polar residues" evidence="1">
    <location>
        <begin position="306"/>
        <end position="323"/>
    </location>
</feature>
<evidence type="ECO:0000256" key="1">
    <source>
        <dbReference type="SAM" id="MobiDB-lite"/>
    </source>
</evidence>
<name>R8B0J4_9GAMM</name>
<keyword evidence="4" id="KW-1185">Reference proteome</keyword>
<feature type="transmembrane region" description="Helical" evidence="2">
    <location>
        <begin position="104"/>
        <end position="131"/>
    </location>
</feature>
<evidence type="ECO:0000256" key="2">
    <source>
        <dbReference type="SAM" id="Phobius"/>
    </source>
</evidence>
<dbReference type="HOGENOM" id="CLU_019171_0_0_6"/>